<keyword evidence="13 15" id="KW-0143">Chaperone</keyword>
<keyword evidence="3" id="KW-0597">Phosphoprotein</keyword>
<organism evidence="17 18">
    <name type="scientific">Acipenser oxyrinchus oxyrinchus</name>
    <dbReference type="NCBI Taxonomy" id="40147"/>
    <lineage>
        <taxon>Eukaryota</taxon>
        <taxon>Metazoa</taxon>
        <taxon>Chordata</taxon>
        <taxon>Craniata</taxon>
        <taxon>Vertebrata</taxon>
        <taxon>Euteleostomi</taxon>
        <taxon>Actinopterygii</taxon>
        <taxon>Chondrostei</taxon>
        <taxon>Acipenseriformes</taxon>
        <taxon>Acipenseridae</taxon>
        <taxon>Acipenser</taxon>
    </lineage>
</organism>
<feature type="disulfide bond" evidence="14">
    <location>
        <begin position="127"/>
        <end position="161"/>
    </location>
</feature>
<dbReference type="GO" id="GO:0036503">
    <property type="term" value="P:ERAD pathway"/>
    <property type="evidence" value="ECO:0007669"/>
    <property type="project" value="TreeGrafter"/>
</dbReference>
<dbReference type="EMBL" id="JAGXEW010000015">
    <property type="protein sequence ID" value="KAK1163192.1"/>
    <property type="molecule type" value="Genomic_DNA"/>
</dbReference>
<evidence type="ECO:0000256" key="9">
    <source>
        <dbReference type="ARBA" id="ARBA00022989"/>
    </source>
</evidence>
<evidence type="ECO:0000256" key="13">
    <source>
        <dbReference type="ARBA" id="ARBA00023186"/>
    </source>
</evidence>
<feature type="compositionally biased region" description="Basic and acidic residues" evidence="16">
    <location>
        <begin position="241"/>
        <end position="260"/>
    </location>
</feature>
<evidence type="ECO:0000256" key="5">
    <source>
        <dbReference type="ARBA" id="ARBA00022729"/>
    </source>
</evidence>
<evidence type="ECO:0000256" key="8">
    <source>
        <dbReference type="ARBA" id="ARBA00022837"/>
    </source>
</evidence>
<keyword evidence="11 15" id="KW-0472">Membrane</keyword>
<dbReference type="Pfam" id="PF00262">
    <property type="entry name" value="Calreticulin"/>
    <property type="match status" value="1"/>
</dbReference>
<keyword evidence="8" id="KW-0106">Calcium</keyword>
<evidence type="ECO:0000256" key="3">
    <source>
        <dbReference type="ARBA" id="ARBA00022553"/>
    </source>
</evidence>
<dbReference type="AlphaFoldDB" id="A0AAD8D6Q5"/>
<proteinExistence type="inferred from homology"/>
<comment type="subcellular location">
    <subcellularLocation>
        <location evidence="1">Endoplasmic reticulum membrane</location>
        <topology evidence="1">Single-pass type I membrane protein</topology>
    </subcellularLocation>
</comment>
<dbReference type="InterPro" id="IPR009033">
    <property type="entry name" value="Calreticulin/calnexin_P_dom_sf"/>
</dbReference>
<evidence type="ECO:0000256" key="10">
    <source>
        <dbReference type="ARBA" id="ARBA00022990"/>
    </source>
</evidence>
<dbReference type="GO" id="GO:0005789">
    <property type="term" value="C:endoplasmic reticulum membrane"/>
    <property type="evidence" value="ECO:0007669"/>
    <property type="project" value="UniProtKB-SubCell"/>
</dbReference>
<evidence type="ECO:0000256" key="11">
    <source>
        <dbReference type="ARBA" id="ARBA00023136"/>
    </source>
</evidence>
<keyword evidence="9 15" id="KW-1133">Transmembrane helix</keyword>
<dbReference type="Gene3D" id="2.10.250.10">
    <property type="entry name" value="Calreticulin/calnexin, P domain"/>
    <property type="match status" value="1"/>
</dbReference>
<feature type="region of interest" description="Disordered" evidence="16">
    <location>
        <begin position="229"/>
        <end position="326"/>
    </location>
</feature>
<sequence>MMYVLSLLVLSCTSVYSQETFGVAYRPPQSAGGVHFSESFHSSTIEDSKWVTSKAKKKDDDDNEVKYDGLWVLEEPMEQKLPGDKGLVLKSRARLHAIAAPLDRVFHFHDQPLIVQYEVTFQKGIDCGGAYIKLLSHSNQLDLTQFHDTTPFSIMFGPDKCGEDDKLHFIFRHRNPVTGLYEEKHAKKPDVDLRDYYTDHKPHLYTLYLHPDNNYEILIDQSVVSKGSLLKDMTPPVTPPREIEDPADTRPDEWDDRIHIPDPTVQKPHDWDEDAPPQIPDPAAVRPPGWLAEEQPFIPDPDSEKPDDWEEEMDGEWEAPKIPNPACKDAVGCGKWTPPLVSNPAHKGKWKPPMIANPNYQGVWKARVIPNPGYFEDPHPFRMDPIGAVGLELWSLTPDLLFDNFLVCSEKSLADRWTAESWGQKKAAYDADAPGVVLKLFEATEKRPWLWGVYVFTVALPVVLIISFCWPDKRFGPPDQDYFYKKTDDPQLDDSVDPEEGSKSSAQGTKAMGSKDNNGIKTDDIKRPSKADLEVKDQVQSRRGRS</sequence>
<evidence type="ECO:0000256" key="4">
    <source>
        <dbReference type="ARBA" id="ARBA00022692"/>
    </source>
</evidence>
<evidence type="ECO:0000256" key="16">
    <source>
        <dbReference type="SAM" id="MobiDB-lite"/>
    </source>
</evidence>
<dbReference type="PROSITE" id="PS00805">
    <property type="entry name" value="CALRETICULIN_REPEAT"/>
    <property type="match status" value="2"/>
</dbReference>
<dbReference type="FunFam" id="2.60.120.200:FF:000430">
    <property type="entry name" value="Si:ch211-274f20.2"/>
    <property type="match status" value="1"/>
</dbReference>
<dbReference type="Gene3D" id="2.60.120.200">
    <property type="match status" value="1"/>
</dbReference>
<comment type="caution">
    <text evidence="17">The sequence shown here is derived from an EMBL/GenBank/DDBJ whole genome shotgun (WGS) entry which is preliminary data.</text>
</comment>
<dbReference type="InterPro" id="IPR013320">
    <property type="entry name" value="ConA-like_dom_sf"/>
</dbReference>
<evidence type="ECO:0000313" key="18">
    <source>
        <dbReference type="Proteomes" id="UP001230051"/>
    </source>
</evidence>
<keyword evidence="10" id="KW-0007">Acetylation</keyword>
<keyword evidence="12 14" id="KW-1015">Disulfide bond</keyword>
<evidence type="ECO:0000256" key="1">
    <source>
        <dbReference type="ARBA" id="ARBA00004115"/>
    </source>
</evidence>
<accession>A0AAD8D6Q5</accession>
<evidence type="ECO:0000256" key="14">
    <source>
        <dbReference type="PIRSR" id="PIRSR601580-3"/>
    </source>
</evidence>
<evidence type="ECO:0000256" key="12">
    <source>
        <dbReference type="ARBA" id="ARBA00023157"/>
    </source>
</evidence>
<name>A0AAD8D6Q5_ACIOX</name>
<feature type="compositionally biased region" description="Acidic residues" evidence="16">
    <location>
        <begin position="305"/>
        <end position="317"/>
    </location>
</feature>
<feature type="chain" id="PRO_5041769048" evidence="15">
    <location>
        <begin position="18"/>
        <end position="546"/>
    </location>
</feature>
<gene>
    <name evidence="17" type="primary">CANX</name>
    <name evidence="17" type="ORF">AOXY_G16581</name>
</gene>
<dbReference type="FunFam" id="2.10.250.10:FF:000001">
    <property type="entry name" value="Calnexin homolog"/>
    <property type="match status" value="1"/>
</dbReference>
<evidence type="ECO:0000256" key="7">
    <source>
        <dbReference type="ARBA" id="ARBA00022824"/>
    </source>
</evidence>
<dbReference type="GO" id="GO:0005509">
    <property type="term" value="F:calcium ion binding"/>
    <property type="evidence" value="ECO:0007669"/>
    <property type="project" value="InterPro"/>
</dbReference>
<dbReference type="PROSITE" id="PS00804">
    <property type="entry name" value="CALRETICULIN_2"/>
    <property type="match status" value="1"/>
</dbReference>
<comment type="similarity">
    <text evidence="2 15">Belongs to the calreticulin family.</text>
</comment>
<feature type="region of interest" description="Disordered" evidence="16">
    <location>
        <begin position="486"/>
        <end position="546"/>
    </location>
</feature>
<keyword evidence="18" id="KW-1185">Reference proteome</keyword>
<dbReference type="PRINTS" id="PR00626">
    <property type="entry name" value="CALRETICULIN"/>
</dbReference>
<dbReference type="InterPro" id="IPR018124">
    <property type="entry name" value="Calret/calnex_CS"/>
</dbReference>
<evidence type="ECO:0000256" key="15">
    <source>
        <dbReference type="RuleBase" id="RU362126"/>
    </source>
</evidence>
<keyword evidence="4 15" id="KW-0812">Transmembrane</keyword>
<dbReference type="InterPro" id="IPR001580">
    <property type="entry name" value="Calret/calnex"/>
</dbReference>
<evidence type="ECO:0000256" key="6">
    <source>
        <dbReference type="ARBA" id="ARBA00022737"/>
    </source>
</evidence>
<keyword evidence="7 15" id="KW-0256">Endoplasmic reticulum</keyword>
<feature type="signal peptide" evidence="15">
    <location>
        <begin position="1"/>
        <end position="17"/>
    </location>
</feature>
<dbReference type="SUPFAM" id="SSF63887">
    <property type="entry name" value="P-domain of calnexin/calreticulin"/>
    <property type="match status" value="1"/>
</dbReference>
<protein>
    <submittedName>
        <fullName evidence="17">Calnexin-like</fullName>
    </submittedName>
</protein>
<dbReference type="GO" id="GO:0051082">
    <property type="term" value="F:unfolded protein binding"/>
    <property type="evidence" value="ECO:0007669"/>
    <property type="project" value="InterPro"/>
</dbReference>
<dbReference type="GO" id="GO:0006457">
    <property type="term" value="P:protein folding"/>
    <property type="evidence" value="ECO:0007669"/>
    <property type="project" value="InterPro"/>
</dbReference>
<keyword evidence="6" id="KW-0677">Repeat</keyword>
<feature type="transmembrane region" description="Helical" evidence="15">
    <location>
        <begin position="449"/>
        <end position="470"/>
    </location>
</feature>
<evidence type="ECO:0000256" key="2">
    <source>
        <dbReference type="ARBA" id="ARBA00010983"/>
    </source>
</evidence>
<feature type="compositionally biased region" description="Acidic residues" evidence="16">
    <location>
        <begin position="490"/>
        <end position="499"/>
    </location>
</feature>
<reference evidence="17" key="1">
    <citation type="submission" date="2022-02" db="EMBL/GenBank/DDBJ databases">
        <title>Atlantic sturgeon de novo genome assembly.</title>
        <authorList>
            <person name="Stock M."/>
            <person name="Klopp C."/>
            <person name="Guiguen Y."/>
            <person name="Cabau C."/>
            <person name="Parinello H."/>
            <person name="Santidrian Yebra-Pimentel E."/>
            <person name="Kuhl H."/>
            <person name="Dirks R.P."/>
            <person name="Guessner J."/>
            <person name="Wuertz S."/>
            <person name="Du K."/>
            <person name="Schartl M."/>
        </authorList>
    </citation>
    <scope>NUCLEOTIDE SEQUENCE</scope>
    <source>
        <strain evidence="17">STURGEONOMICS-FGT-2020</strain>
        <tissue evidence="17">Whole blood</tissue>
    </source>
</reference>
<keyword evidence="5 15" id="KW-0732">Signal</keyword>
<feature type="compositionally biased region" description="Basic and acidic residues" evidence="16">
    <location>
        <begin position="521"/>
        <end position="540"/>
    </location>
</feature>
<dbReference type="PANTHER" id="PTHR11073">
    <property type="entry name" value="CALRETICULIN AND CALNEXIN"/>
    <property type="match status" value="1"/>
</dbReference>
<evidence type="ECO:0000313" key="17">
    <source>
        <dbReference type="EMBL" id="KAK1163192.1"/>
    </source>
</evidence>
<dbReference type="SUPFAM" id="SSF49899">
    <property type="entry name" value="Concanavalin A-like lectins/glucanases"/>
    <property type="match status" value="1"/>
</dbReference>
<dbReference type="Proteomes" id="UP001230051">
    <property type="component" value="Unassembled WGS sequence"/>
</dbReference>
<dbReference type="PANTHER" id="PTHR11073:SF37">
    <property type="entry name" value="CALNEXIN-LIKE"/>
    <property type="match status" value="1"/>
</dbReference>